<protein>
    <submittedName>
        <fullName evidence="2">Uncharacterized protein</fullName>
    </submittedName>
</protein>
<evidence type="ECO:0000313" key="2">
    <source>
        <dbReference type="EMBL" id="PFH36106.1"/>
    </source>
</evidence>
<evidence type="ECO:0000313" key="3">
    <source>
        <dbReference type="Proteomes" id="UP000224006"/>
    </source>
</evidence>
<sequence>MSRLFARQLSDDAHHAGEKQNPRSSAGCYSDTIVLPSRLEAEPHP</sequence>
<evidence type="ECO:0000256" key="1">
    <source>
        <dbReference type="SAM" id="MobiDB-lite"/>
    </source>
</evidence>
<feature type="region of interest" description="Disordered" evidence="1">
    <location>
        <begin position="1"/>
        <end position="45"/>
    </location>
</feature>
<reference evidence="2 3" key="1">
    <citation type="submission" date="2017-09" db="EMBL/GenBank/DDBJ databases">
        <title>Genome sequencing of Besnoitia besnoiti strain Bb-Ger1.</title>
        <authorList>
            <person name="Schares G."/>
            <person name="Venepally P."/>
            <person name="Lorenzi H.A."/>
        </authorList>
    </citation>
    <scope>NUCLEOTIDE SEQUENCE [LARGE SCALE GENOMIC DNA]</scope>
    <source>
        <strain evidence="2 3">Bb-Ger1</strain>
    </source>
</reference>
<accession>A0A2A9MJF8</accession>
<dbReference type="RefSeq" id="XP_029220115.1">
    <property type="nucleotide sequence ID" value="XM_029364192.1"/>
</dbReference>
<comment type="caution">
    <text evidence="2">The sequence shown here is derived from an EMBL/GenBank/DDBJ whole genome shotgun (WGS) entry which is preliminary data.</text>
</comment>
<organism evidence="2 3">
    <name type="scientific">Besnoitia besnoiti</name>
    <name type="common">Apicomplexan protozoan</name>
    <dbReference type="NCBI Taxonomy" id="94643"/>
    <lineage>
        <taxon>Eukaryota</taxon>
        <taxon>Sar</taxon>
        <taxon>Alveolata</taxon>
        <taxon>Apicomplexa</taxon>
        <taxon>Conoidasida</taxon>
        <taxon>Coccidia</taxon>
        <taxon>Eucoccidiorida</taxon>
        <taxon>Eimeriorina</taxon>
        <taxon>Sarcocystidae</taxon>
        <taxon>Besnoitia</taxon>
    </lineage>
</organism>
<dbReference type="GeneID" id="40310686"/>
<dbReference type="EMBL" id="NWUJ01000004">
    <property type="protein sequence ID" value="PFH36106.1"/>
    <property type="molecule type" value="Genomic_DNA"/>
</dbReference>
<dbReference type="VEuPathDB" id="ToxoDB:BESB_057570"/>
<name>A0A2A9MJF8_BESBE</name>
<gene>
    <name evidence="2" type="ORF">BESB_057570</name>
</gene>
<keyword evidence="3" id="KW-1185">Reference proteome</keyword>
<dbReference type="KEGG" id="bbes:BESB_057570"/>
<dbReference type="AlphaFoldDB" id="A0A2A9MJF8"/>
<feature type="compositionally biased region" description="Basic and acidic residues" evidence="1">
    <location>
        <begin position="9"/>
        <end position="21"/>
    </location>
</feature>
<dbReference type="Proteomes" id="UP000224006">
    <property type="component" value="Chromosome IV"/>
</dbReference>
<proteinExistence type="predicted"/>